<dbReference type="OrthoDB" id="3504114at2759"/>
<sequence length="93" mass="10899">MEEAEFGIKPHQTTISRLLKRLEITHKKIKAVAAEQNQELLEQWYDDSRFWRADQIIAVDESAFNEHTGHRKYGWAPQGLPAEMKILLKRSPK</sequence>
<evidence type="ECO:0000313" key="3">
    <source>
        <dbReference type="Proteomes" id="UP000235371"/>
    </source>
</evidence>
<gene>
    <name evidence="2" type="ORF">K444DRAFT_707478</name>
</gene>
<protein>
    <recommendedName>
        <fullName evidence="1">Winged helix-turn helix domain-containing protein</fullName>
    </recommendedName>
</protein>
<keyword evidence="3" id="KW-1185">Reference proteome</keyword>
<dbReference type="Pfam" id="PF13592">
    <property type="entry name" value="HTH_33"/>
    <property type="match status" value="1"/>
</dbReference>
<dbReference type="STRING" id="1095630.A0A2J6SKP4"/>
<dbReference type="GeneID" id="36596238"/>
<feature type="domain" description="Winged helix-turn helix" evidence="1">
    <location>
        <begin position="3"/>
        <end position="46"/>
    </location>
</feature>
<name>A0A2J6SKP4_9HELO</name>
<accession>A0A2J6SKP4</accession>
<dbReference type="Proteomes" id="UP000235371">
    <property type="component" value="Unassembled WGS sequence"/>
</dbReference>
<reference evidence="2 3" key="1">
    <citation type="submission" date="2016-04" db="EMBL/GenBank/DDBJ databases">
        <title>A degradative enzymes factory behind the ericoid mycorrhizal symbiosis.</title>
        <authorList>
            <consortium name="DOE Joint Genome Institute"/>
            <person name="Martino E."/>
            <person name="Morin E."/>
            <person name="Grelet G."/>
            <person name="Kuo A."/>
            <person name="Kohler A."/>
            <person name="Daghino S."/>
            <person name="Barry K."/>
            <person name="Choi C."/>
            <person name="Cichocki N."/>
            <person name="Clum A."/>
            <person name="Copeland A."/>
            <person name="Hainaut M."/>
            <person name="Haridas S."/>
            <person name="Labutti K."/>
            <person name="Lindquist E."/>
            <person name="Lipzen A."/>
            <person name="Khouja H.-R."/>
            <person name="Murat C."/>
            <person name="Ohm R."/>
            <person name="Olson A."/>
            <person name="Spatafora J."/>
            <person name="Veneault-Fourrey C."/>
            <person name="Henrissat B."/>
            <person name="Grigoriev I."/>
            <person name="Martin F."/>
            <person name="Perotto S."/>
        </authorList>
    </citation>
    <scope>NUCLEOTIDE SEQUENCE [LARGE SCALE GENOMIC DNA]</scope>
    <source>
        <strain evidence="2 3">E</strain>
    </source>
</reference>
<dbReference type="AlphaFoldDB" id="A0A2J6SKP4"/>
<organism evidence="2 3">
    <name type="scientific">Hyaloscypha bicolor E</name>
    <dbReference type="NCBI Taxonomy" id="1095630"/>
    <lineage>
        <taxon>Eukaryota</taxon>
        <taxon>Fungi</taxon>
        <taxon>Dikarya</taxon>
        <taxon>Ascomycota</taxon>
        <taxon>Pezizomycotina</taxon>
        <taxon>Leotiomycetes</taxon>
        <taxon>Helotiales</taxon>
        <taxon>Hyaloscyphaceae</taxon>
        <taxon>Hyaloscypha</taxon>
        <taxon>Hyaloscypha bicolor</taxon>
    </lineage>
</organism>
<dbReference type="EMBL" id="KZ613912">
    <property type="protein sequence ID" value="PMD51324.1"/>
    <property type="molecule type" value="Genomic_DNA"/>
</dbReference>
<dbReference type="InterPro" id="IPR025959">
    <property type="entry name" value="Winged_HTH_dom"/>
</dbReference>
<dbReference type="InParanoid" id="A0A2J6SKP4"/>
<proteinExistence type="predicted"/>
<dbReference type="RefSeq" id="XP_024728228.1">
    <property type="nucleotide sequence ID" value="XM_024888162.1"/>
</dbReference>
<evidence type="ECO:0000313" key="2">
    <source>
        <dbReference type="EMBL" id="PMD51324.1"/>
    </source>
</evidence>
<evidence type="ECO:0000259" key="1">
    <source>
        <dbReference type="Pfam" id="PF13592"/>
    </source>
</evidence>